<dbReference type="SUPFAM" id="SSF46626">
    <property type="entry name" value="Cytochrome c"/>
    <property type="match status" value="1"/>
</dbReference>
<feature type="signal peptide" evidence="1">
    <location>
        <begin position="1"/>
        <end position="21"/>
    </location>
</feature>
<keyword evidence="3" id="KW-1185">Reference proteome</keyword>
<evidence type="ECO:0000313" key="2">
    <source>
        <dbReference type="EMBL" id="MYL84471.1"/>
    </source>
</evidence>
<dbReference type="Gene3D" id="1.10.760.10">
    <property type="entry name" value="Cytochrome c-like domain"/>
    <property type="match status" value="1"/>
</dbReference>
<feature type="chain" id="PRO_5028975433" evidence="1">
    <location>
        <begin position="22"/>
        <end position="94"/>
    </location>
</feature>
<dbReference type="GO" id="GO:0020037">
    <property type="term" value="F:heme binding"/>
    <property type="evidence" value="ECO:0007669"/>
    <property type="project" value="InterPro"/>
</dbReference>
<dbReference type="InterPro" id="IPR036909">
    <property type="entry name" value="Cyt_c-like_dom_sf"/>
</dbReference>
<keyword evidence="1" id="KW-0732">Signal</keyword>
<evidence type="ECO:0000256" key="1">
    <source>
        <dbReference type="SAM" id="SignalP"/>
    </source>
</evidence>
<dbReference type="RefSeq" id="WP_160962534.1">
    <property type="nucleotide sequence ID" value="NZ_WVUD01000033.1"/>
</dbReference>
<comment type="caution">
    <text evidence="2">The sequence shown here is derived from an EMBL/GenBank/DDBJ whole genome shotgun (WGS) entry which is preliminary data.</text>
</comment>
<proteinExistence type="predicted"/>
<dbReference type="OrthoDB" id="9773456at2"/>
<protein>
    <submittedName>
        <fullName evidence="2">Cytochrome C</fullName>
    </submittedName>
</protein>
<dbReference type="AlphaFoldDB" id="A0A7C9N3E3"/>
<reference evidence="2 3" key="1">
    <citation type="submission" date="2020-01" db="EMBL/GenBank/DDBJ databases">
        <title>Genome sequence of Desulfovibrio aerotolerans DSM 16695(T).</title>
        <authorList>
            <person name="Karnachuk O."/>
            <person name="Avakyan M."/>
            <person name="Mardanov A."/>
            <person name="Kadnikov V."/>
            <person name="Ravin N."/>
        </authorList>
    </citation>
    <scope>NUCLEOTIDE SEQUENCE [LARGE SCALE GENOMIC DNA]</scope>
    <source>
        <strain evidence="2 3">DSM 16695</strain>
    </source>
</reference>
<dbReference type="GO" id="GO:0009055">
    <property type="term" value="F:electron transfer activity"/>
    <property type="evidence" value="ECO:0007669"/>
    <property type="project" value="InterPro"/>
</dbReference>
<accession>A0A7C9N3E3</accession>
<name>A0A7C9N3E3_9BACT</name>
<sequence length="94" mass="9852">MKRIGIFLFLLVFGLAALALAAGDPAKGGELAKGCACHKSKGDLDGVDAAALTAKMQAYKEGKGENKAMISIMKKQSDQDMADLAAYYASLPKK</sequence>
<organism evidence="2 3">
    <name type="scientific">Solidesulfovibrio aerotolerans</name>
    <dbReference type="NCBI Taxonomy" id="295255"/>
    <lineage>
        <taxon>Bacteria</taxon>
        <taxon>Pseudomonadati</taxon>
        <taxon>Thermodesulfobacteriota</taxon>
        <taxon>Desulfovibrionia</taxon>
        <taxon>Desulfovibrionales</taxon>
        <taxon>Desulfovibrionaceae</taxon>
        <taxon>Solidesulfovibrio</taxon>
    </lineage>
</organism>
<dbReference type="EMBL" id="WVUD01000033">
    <property type="protein sequence ID" value="MYL84471.1"/>
    <property type="molecule type" value="Genomic_DNA"/>
</dbReference>
<gene>
    <name evidence="2" type="ORF">GTA51_15215</name>
</gene>
<dbReference type="Proteomes" id="UP000482487">
    <property type="component" value="Unassembled WGS sequence"/>
</dbReference>
<evidence type="ECO:0000313" key="3">
    <source>
        <dbReference type="Proteomes" id="UP000482487"/>
    </source>
</evidence>